<dbReference type="PROSITE" id="PS51126">
    <property type="entry name" value="DILUTE"/>
    <property type="match status" value="1"/>
</dbReference>
<proteinExistence type="predicted"/>
<dbReference type="PANTHER" id="PTHR16027:SF9">
    <property type="entry name" value="RAS-ASSOCIATING AND DILUTE DOMAIN-CONTAINING PROTEIN"/>
    <property type="match status" value="1"/>
</dbReference>
<dbReference type="SMART" id="SM01132">
    <property type="entry name" value="DIL"/>
    <property type="match status" value="1"/>
</dbReference>
<name>A0A8C4QZ30_EPTBU</name>
<accession>A0A8C4QZ30</accession>
<dbReference type="Proteomes" id="UP000694388">
    <property type="component" value="Unplaced"/>
</dbReference>
<feature type="domain" description="Dilute" evidence="1">
    <location>
        <begin position="55"/>
        <end position="305"/>
    </location>
</feature>
<evidence type="ECO:0000259" key="1">
    <source>
        <dbReference type="PROSITE" id="PS51126"/>
    </source>
</evidence>
<dbReference type="InterPro" id="IPR002710">
    <property type="entry name" value="Dilute_dom"/>
</dbReference>
<protein>
    <recommendedName>
        <fullName evidence="1">Dilute domain-containing protein</fullName>
    </recommendedName>
</protein>
<dbReference type="AlphaFoldDB" id="A0A8C4QZ30"/>
<evidence type="ECO:0000313" key="3">
    <source>
        <dbReference type="Proteomes" id="UP000694388"/>
    </source>
</evidence>
<reference evidence="2" key="1">
    <citation type="submission" date="2025-08" db="UniProtKB">
        <authorList>
            <consortium name="Ensembl"/>
        </authorList>
    </citation>
    <scope>IDENTIFICATION</scope>
</reference>
<reference evidence="2" key="2">
    <citation type="submission" date="2025-09" db="UniProtKB">
        <authorList>
            <consortium name="Ensembl"/>
        </authorList>
    </citation>
    <scope>IDENTIFICATION</scope>
</reference>
<organism evidence="2 3">
    <name type="scientific">Eptatretus burgeri</name>
    <name type="common">Inshore hagfish</name>
    <dbReference type="NCBI Taxonomy" id="7764"/>
    <lineage>
        <taxon>Eukaryota</taxon>
        <taxon>Metazoa</taxon>
        <taxon>Chordata</taxon>
        <taxon>Craniata</taxon>
        <taxon>Vertebrata</taxon>
        <taxon>Cyclostomata</taxon>
        <taxon>Myxini</taxon>
        <taxon>Myxiniformes</taxon>
        <taxon>Myxinidae</taxon>
        <taxon>Eptatretinae</taxon>
        <taxon>Eptatretus</taxon>
    </lineage>
</organism>
<dbReference type="Pfam" id="PF01843">
    <property type="entry name" value="DIL"/>
    <property type="match status" value="1"/>
</dbReference>
<dbReference type="GeneTree" id="ENSGT00940000170186"/>
<dbReference type="GO" id="GO:0051020">
    <property type="term" value="F:GTPase binding"/>
    <property type="evidence" value="ECO:0007669"/>
    <property type="project" value="TreeGrafter"/>
</dbReference>
<dbReference type="PANTHER" id="PTHR16027">
    <property type="entry name" value="DILUTE DOMAIN-CONTAINING PROTEIN YPR089W"/>
    <property type="match status" value="1"/>
</dbReference>
<evidence type="ECO:0000313" key="2">
    <source>
        <dbReference type="Ensembl" id="ENSEBUP00000022731.1"/>
    </source>
</evidence>
<dbReference type="Ensembl" id="ENSEBUT00000023307.1">
    <property type="protein sequence ID" value="ENSEBUP00000022731.1"/>
    <property type="gene ID" value="ENSEBUG00000014013.1"/>
</dbReference>
<keyword evidence="3" id="KW-1185">Reference proteome</keyword>
<dbReference type="InterPro" id="IPR052072">
    <property type="entry name" value="Vascular_dev_regulator"/>
</dbReference>
<sequence>MRHAADSATPKGLQGFVLKVANLLQAVAWEQTRELRDAQSKVETTHEQRSSSSWAQFLQPATIWLGNVAEVMRFLHREGPALATGNAEQVRTQGDQKGHSAITAVREASSLLQEVVLYLFQQTALYVCKLLLQALPELLDSGLEVEQGDETVVEDEVCGNESETLVILKGVWSALEYGGVPSELRVQMLTHILSFANAVLFNSLMERGTEEGFEHKPGLRQELSSIISWCHALGLGLTARSALGNTLCVAAALAAPLEAILEGTWTSLRQQLEDLHPAQLHALLTYYKVPLSVKRPSAWLPIAEEQIQALSTGKTDLDTVPYATCVYAMKCALLQTI</sequence>